<dbReference type="InterPro" id="IPR050111">
    <property type="entry name" value="C-type_lectin/snaclec_domain"/>
</dbReference>
<dbReference type="Pfam" id="PF03954">
    <property type="entry name" value="Lectin_N"/>
    <property type="match status" value="2"/>
</dbReference>
<evidence type="ECO:0000256" key="4">
    <source>
        <dbReference type="SAM" id="Phobius"/>
    </source>
</evidence>
<keyword evidence="7" id="KW-1185">Reference proteome</keyword>
<evidence type="ECO:0000259" key="5">
    <source>
        <dbReference type="PROSITE" id="PS50041"/>
    </source>
</evidence>
<feature type="coiled-coil region" evidence="3">
    <location>
        <begin position="420"/>
        <end position="489"/>
    </location>
</feature>
<dbReference type="InterPro" id="IPR001304">
    <property type="entry name" value="C-type_lectin-like"/>
</dbReference>
<keyword evidence="4" id="KW-0812">Transmembrane</keyword>
<dbReference type="Gene3D" id="3.10.100.10">
    <property type="entry name" value="Mannose-Binding Protein A, subunit A"/>
    <property type="match status" value="2"/>
</dbReference>
<evidence type="ECO:0000256" key="3">
    <source>
        <dbReference type="SAM" id="Coils"/>
    </source>
</evidence>
<keyword evidence="1" id="KW-0430">Lectin</keyword>
<dbReference type="PROSITE" id="PS50041">
    <property type="entry name" value="C_TYPE_LECTIN_2"/>
    <property type="match status" value="2"/>
</dbReference>
<comment type="caution">
    <text evidence="6">The sequence shown here is derived from an EMBL/GenBank/DDBJ whole genome shotgun (WGS) entry which is preliminary data.</text>
</comment>
<dbReference type="PANTHER" id="PTHR22803">
    <property type="entry name" value="MANNOSE, PHOSPHOLIPASE, LECTIN RECEPTOR RELATED"/>
    <property type="match status" value="1"/>
</dbReference>
<dbReference type="InterPro" id="IPR016187">
    <property type="entry name" value="CTDL_fold"/>
</dbReference>
<feature type="domain" description="C-type lectin" evidence="5">
    <location>
        <begin position="504"/>
        <end position="660"/>
    </location>
</feature>
<keyword evidence="4" id="KW-1133">Transmembrane helix</keyword>
<evidence type="ECO:0000256" key="2">
    <source>
        <dbReference type="ARBA" id="ARBA00023157"/>
    </source>
</evidence>
<dbReference type="Proteomes" id="UP000322234">
    <property type="component" value="Unassembled WGS sequence"/>
</dbReference>
<dbReference type="InterPro" id="IPR016186">
    <property type="entry name" value="C-type_lectin-like/link_sf"/>
</dbReference>
<feature type="transmembrane region" description="Helical" evidence="4">
    <location>
        <begin position="45"/>
        <end position="64"/>
    </location>
</feature>
<accession>A0A6B0S7H2</accession>
<evidence type="ECO:0000313" key="6">
    <source>
        <dbReference type="EMBL" id="MXQ96827.1"/>
    </source>
</evidence>
<dbReference type="PROSITE" id="PS00615">
    <property type="entry name" value="C_TYPE_LECTIN_1"/>
    <property type="match status" value="1"/>
</dbReference>
<dbReference type="InterPro" id="IPR018378">
    <property type="entry name" value="C-type_lectin_CS"/>
</dbReference>
<protein>
    <recommendedName>
        <fullName evidence="5">C-type lectin domain-containing protein</fullName>
    </recommendedName>
</protein>
<dbReference type="SMART" id="SM00034">
    <property type="entry name" value="CLECT"/>
    <property type="match status" value="2"/>
</dbReference>
<dbReference type="Pfam" id="PF00059">
    <property type="entry name" value="Lectin_C"/>
    <property type="match status" value="3"/>
</dbReference>
<organism evidence="6 7">
    <name type="scientific">Bos mutus</name>
    <name type="common">wild yak</name>
    <dbReference type="NCBI Taxonomy" id="72004"/>
    <lineage>
        <taxon>Eukaryota</taxon>
        <taxon>Metazoa</taxon>
        <taxon>Chordata</taxon>
        <taxon>Craniata</taxon>
        <taxon>Vertebrata</taxon>
        <taxon>Euteleostomi</taxon>
        <taxon>Mammalia</taxon>
        <taxon>Eutheria</taxon>
        <taxon>Laurasiatheria</taxon>
        <taxon>Artiodactyla</taxon>
        <taxon>Ruminantia</taxon>
        <taxon>Pecora</taxon>
        <taxon>Bovidae</taxon>
        <taxon>Bovinae</taxon>
        <taxon>Bos</taxon>
    </lineage>
</organism>
<dbReference type="SUPFAM" id="SSF56436">
    <property type="entry name" value="C-type lectin-like"/>
    <property type="match status" value="2"/>
</dbReference>
<dbReference type="GO" id="GO:0030246">
    <property type="term" value="F:carbohydrate binding"/>
    <property type="evidence" value="ECO:0007669"/>
    <property type="project" value="UniProtKB-KW"/>
</dbReference>
<evidence type="ECO:0000313" key="7">
    <source>
        <dbReference type="Proteomes" id="UP000322234"/>
    </source>
</evidence>
<keyword evidence="2" id="KW-1015">Disulfide bond</keyword>
<evidence type="ECO:0000256" key="1">
    <source>
        <dbReference type="ARBA" id="ARBA00022734"/>
    </source>
</evidence>
<dbReference type="EMBL" id="VBQZ03000174">
    <property type="protein sequence ID" value="MXQ96827.1"/>
    <property type="molecule type" value="Genomic_DNA"/>
</dbReference>
<sequence length="667" mass="75803">MARDFQDIQQLDSEENDHQLGRGEGPGTWMPPPQPLLLQRLCSKFRLSLLVLVFNVLLLVAICVTGSQRAQLQGELQTLQEAFSNFSSGTLMDILNLSSHGGFAGDKVRLLEAKLGKQQQDLKADHATLRLHLKHFPMDLRTLTCQMAHFQSNGTECCPVNWVDHDGSCYWFSRSGKPWLEAEKYCQLENAHLVVINSREEQKFIVQHTNPFRVWIGLTDSDGSWKWVDGTDYKHSYKNWDPAQPDDWRGHELGASEDCAEIRWDGRWNDDFCQQVKRWPCLHLLPGPRVPPLIQLLPQPAYWLGLHFCSNSLRDCVGPNMSVKYEDLQYLESEKKSQRFTEALFSSQTFLKRLLSSPCLLLLSLALSLLLASICEMGYQNFKFQSDLQTLRTSFSNFTSNSMAEVQALNSQGCNFQEMITSLKAEVESHKQELQAARSLNDKVLSLENRLEKQLEELKAGDSEMLLRVQQLVKNLNSLTCKMDALKSNGSQNTACCPANWLEHEGHCYWFSSLRKPWPEAEKDCQLKNAQLVVINSRDEQDFIQANLHPYFTWMGLSDPDGVWKWVDGSDYETNINSAPPVSGPQPLLPNLDSVSSVLPSWLFSSHTNLPSPPTRNWKPGQPDDFHGHGLGGGEDCAHFYPDGEWNDDACQRLYYWICEAGLSQGN</sequence>
<keyword evidence="4" id="KW-0472">Membrane</keyword>
<feature type="domain" description="C-type lectin" evidence="5">
    <location>
        <begin position="165"/>
        <end position="282"/>
    </location>
</feature>
<gene>
    <name evidence="6" type="ORF">E5288_WYG021027</name>
</gene>
<dbReference type="AlphaFoldDB" id="A0A6B0S7H2"/>
<dbReference type="InterPro" id="IPR033989">
    <property type="entry name" value="CD209-like_CTLD"/>
</dbReference>
<name>A0A6B0S7H2_9CETA</name>
<dbReference type="CDD" id="cd03590">
    <property type="entry name" value="CLECT_DC-SIGN_like"/>
    <property type="match status" value="2"/>
</dbReference>
<reference evidence="6" key="1">
    <citation type="submission" date="2019-10" db="EMBL/GenBank/DDBJ databases">
        <title>The sequence and de novo assembly of the wild yak genome.</title>
        <authorList>
            <person name="Liu Y."/>
        </authorList>
    </citation>
    <scope>NUCLEOTIDE SEQUENCE [LARGE SCALE GENOMIC DNA]</scope>
    <source>
        <strain evidence="6">WY2019</strain>
    </source>
</reference>
<proteinExistence type="predicted"/>
<keyword evidence="3" id="KW-0175">Coiled coil</keyword>